<evidence type="ECO:0000313" key="2">
    <source>
        <dbReference type="Proteomes" id="UP001152879"/>
    </source>
</evidence>
<dbReference type="AlphaFoldDB" id="A0A9X4RNG0"/>
<name>A0A9X4RNG0_STRSU</name>
<proteinExistence type="predicted"/>
<protein>
    <submittedName>
        <fullName evidence="1">Peptidase M23</fullName>
    </submittedName>
</protein>
<dbReference type="EMBL" id="JANFML010000012">
    <property type="protein sequence ID" value="MDG4512243.1"/>
    <property type="molecule type" value="Genomic_DNA"/>
</dbReference>
<evidence type="ECO:0000313" key="1">
    <source>
        <dbReference type="EMBL" id="MDG4512243.1"/>
    </source>
</evidence>
<sequence>MYKALKGVTGLFTILALVLVGFILTGKISHTQIVRAVSDAPYTIKNTVNKIRNGVPHTTEYISASPIFELGYETILELKTDSQPLQVEALEITFEEPQIVESTEVVDSSSVTSVDASQESIQTEISTPVEDSNQAYDTAESTVRAVTDVVPVVTEVSTPVVEQTQSVSVSTPTVNPVPSGSVLDDVSAKEWIAQKESGGSYTVSNGIYIGRYQLHSAYLNGDHSPENQERVADAYVLQRYGSWSAAYQFWLANGWY</sequence>
<gene>
    <name evidence="1" type="ORF">NOL15_05180</name>
</gene>
<organism evidence="1 2">
    <name type="scientific">Streptococcus suis</name>
    <dbReference type="NCBI Taxonomy" id="1307"/>
    <lineage>
        <taxon>Bacteria</taxon>
        <taxon>Bacillati</taxon>
        <taxon>Bacillota</taxon>
        <taxon>Bacilli</taxon>
        <taxon>Lactobacillales</taxon>
        <taxon>Streptococcaceae</taxon>
        <taxon>Streptococcus</taxon>
    </lineage>
</organism>
<reference evidence="1" key="1">
    <citation type="submission" date="2022-07" db="EMBL/GenBank/DDBJ databases">
        <title>Whole Genome Sequencing of Streptococcus suis.</title>
        <authorList>
            <person name="Dai X."/>
            <person name="Huang J."/>
            <person name="Wang L."/>
        </authorList>
    </citation>
    <scope>NUCLEOTIDE SEQUENCE</scope>
    <source>
        <strain evidence="1">SFB2</strain>
    </source>
</reference>
<accession>A0A9X4RNG0</accession>
<comment type="caution">
    <text evidence="1">The sequence shown here is derived from an EMBL/GenBank/DDBJ whole genome shotgun (WGS) entry which is preliminary data.</text>
</comment>
<dbReference type="Proteomes" id="UP001152879">
    <property type="component" value="Unassembled WGS sequence"/>
</dbReference>